<dbReference type="Proteomes" id="UP001500393">
    <property type="component" value="Unassembled WGS sequence"/>
</dbReference>
<evidence type="ECO:0000313" key="3">
    <source>
        <dbReference type="Proteomes" id="UP001500393"/>
    </source>
</evidence>
<sequence>MAARSERNLKLRDARRALGMTQAELAERVSRRLRLDPPIDGNYLSKLERGIYTWPTEAYRQAMRAELGAGSDAELGFYSSRSAPEQDPPNVDRRSFFALGPAAVAGGMIGGSSAADFLASIDLPDQAPALVGRADVDHIAQSIRAFKAWDRSVGGELSIHAVAGQLRWAARLLDARATQPGVRDDLHSAVGHLAQVLAWMVVDCGAHDVAHRYFRFAVHCAEEAGNHSLRSVVLSTMSRHHFLLGQYDDALSTIELAQVRADRLPEAEQSMLSVVRSRPLAKLGRRSDALAAIGTAEDLFAAHDPRRHQQVAWMEFFDQAELAGDAGHSLADLALAGAAPEPALDQLCYAVASHTAGYNRARAFCHLKSAALWMKVDPAVGVQQGAQAIGDAESLRSGRVRSYMRDLHSAAAPHKKRSDVAVLRRDIVRLAQVPA</sequence>
<evidence type="ECO:0000259" key="1">
    <source>
        <dbReference type="PROSITE" id="PS50943"/>
    </source>
</evidence>
<proteinExistence type="predicted"/>
<gene>
    <name evidence="2" type="ORF">GCM10009789_83440</name>
</gene>
<dbReference type="InterPro" id="IPR001387">
    <property type="entry name" value="Cro/C1-type_HTH"/>
</dbReference>
<keyword evidence="3" id="KW-1185">Reference proteome</keyword>
<dbReference type="InterPro" id="IPR010982">
    <property type="entry name" value="Lambda_DNA-bd_dom_sf"/>
</dbReference>
<evidence type="ECO:0000313" key="2">
    <source>
        <dbReference type="EMBL" id="GAA1616732.1"/>
    </source>
</evidence>
<dbReference type="SUPFAM" id="SSF47413">
    <property type="entry name" value="lambda repressor-like DNA-binding domains"/>
    <property type="match status" value="1"/>
</dbReference>
<feature type="domain" description="HTH cro/C1-type" evidence="1">
    <location>
        <begin position="11"/>
        <end position="28"/>
    </location>
</feature>
<organism evidence="2 3">
    <name type="scientific">Kribbella sancticallisti</name>
    <dbReference type="NCBI Taxonomy" id="460087"/>
    <lineage>
        <taxon>Bacteria</taxon>
        <taxon>Bacillati</taxon>
        <taxon>Actinomycetota</taxon>
        <taxon>Actinomycetes</taxon>
        <taxon>Propionibacteriales</taxon>
        <taxon>Kribbellaceae</taxon>
        <taxon>Kribbella</taxon>
    </lineage>
</organism>
<accession>A0ABN2ETD0</accession>
<dbReference type="Gene3D" id="1.10.260.40">
    <property type="entry name" value="lambda repressor-like DNA-binding domains"/>
    <property type="match status" value="1"/>
</dbReference>
<comment type="caution">
    <text evidence="2">The sequence shown here is derived from an EMBL/GenBank/DDBJ whole genome shotgun (WGS) entry which is preliminary data.</text>
</comment>
<dbReference type="CDD" id="cd00093">
    <property type="entry name" value="HTH_XRE"/>
    <property type="match status" value="1"/>
</dbReference>
<dbReference type="PROSITE" id="PS50943">
    <property type="entry name" value="HTH_CROC1"/>
    <property type="match status" value="1"/>
</dbReference>
<dbReference type="EMBL" id="BAAAOS010000066">
    <property type="protein sequence ID" value="GAA1616732.1"/>
    <property type="molecule type" value="Genomic_DNA"/>
</dbReference>
<dbReference type="RefSeq" id="WP_344222318.1">
    <property type="nucleotide sequence ID" value="NZ_BAAAOS010000066.1"/>
</dbReference>
<reference evidence="2 3" key="1">
    <citation type="journal article" date="2019" name="Int. J. Syst. Evol. Microbiol.">
        <title>The Global Catalogue of Microorganisms (GCM) 10K type strain sequencing project: providing services to taxonomists for standard genome sequencing and annotation.</title>
        <authorList>
            <consortium name="The Broad Institute Genomics Platform"/>
            <consortium name="The Broad Institute Genome Sequencing Center for Infectious Disease"/>
            <person name="Wu L."/>
            <person name="Ma J."/>
        </authorList>
    </citation>
    <scope>NUCLEOTIDE SEQUENCE [LARGE SCALE GENOMIC DNA]</scope>
    <source>
        <strain evidence="2 3">JCM 14969</strain>
    </source>
</reference>
<protein>
    <recommendedName>
        <fullName evidence="1">HTH cro/C1-type domain-containing protein</fullName>
    </recommendedName>
</protein>
<name>A0ABN2ETD0_9ACTN</name>